<dbReference type="Gene3D" id="1.20.1290.10">
    <property type="entry name" value="AhpD-like"/>
    <property type="match status" value="1"/>
</dbReference>
<accession>A0ABD6DA22</accession>
<sequence>MARVPYVDESALPTEHQDLLVSALQGKELNIYRAIGNNPDALYGLRTFLGALWRDSGLDPEQRELVILAVTCEIDSAYEFHQHVAIARDVGVSDSDILALAGGDFDHFDRGDRRLIEYAVAVVRGTVDDDYHDALAASYGPETIVGVASLAGGYLLVGRLLAALDVETETPFVGWRLEGEE</sequence>
<name>A0ABD6DA22_9EURY</name>
<dbReference type="EMBL" id="JBHUDM010000002">
    <property type="protein sequence ID" value="MFD1642453.1"/>
    <property type="molecule type" value="Genomic_DNA"/>
</dbReference>
<dbReference type="Proteomes" id="UP001597052">
    <property type="component" value="Unassembled WGS sequence"/>
</dbReference>
<proteinExistence type="predicted"/>
<dbReference type="PANTHER" id="PTHR34846">
    <property type="entry name" value="4-CARBOXYMUCONOLACTONE DECARBOXYLASE FAMILY PROTEIN (AFU_ORTHOLOGUE AFUA_6G11590)"/>
    <property type="match status" value="1"/>
</dbReference>
<comment type="caution">
    <text evidence="2">The sequence shown here is derived from an EMBL/GenBank/DDBJ whole genome shotgun (WGS) entry which is preliminary data.</text>
</comment>
<protein>
    <submittedName>
        <fullName evidence="2">Carboxymuconolactone decarboxylase family protein</fullName>
    </submittedName>
</protein>
<dbReference type="Pfam" id="PF02627">
    <property type="entry name" value="CMD"/>
    <property type="match status" value="1"/>
</dbReference>
<evidence type="ECO:0000259" key="1">
    <source>
        <dbReference type="Pfam" id="PF02627"/>
    </source>
</evidence>
<dbReference type="AlphaFoldDB" id="A0ABD6DA22"/>
<reference evidence="2 3" key="1">
    <citation type="journal article" date="2019" name="Int. J. Syst. Evol. Microbiol.">
        <title>The Global Catalogue of Microorganisms (GCM) 10K type strain sequencing project: providing services to taxonomists for standard genome sequencing and annotation.</title>
        <authorList>
            <consortium name="The Broad Institute Genomics Platform"/>
            <consortium name="The Broad Institute Genome Sequencing Center for Infectious Disease"/>
            <person name="Wu L."/>
            <person name="Ma J."/>
        </authorList>
    </citation>
    <scope>NUCLEOTIDE SEQUENCE [LARGE SCALE GENOMIC DNA]</scope>
    <source>
        <strain evidence="2 3">CGMCC 1.10593</strain>
    </source>
</reference>
<dbReference type="PANTHER" id="PTHR34846:SF11">
    <property type="entry name" value="4-CARBOXYMUCONOLACTONE DECARBOXYLASE FAMILY PROTEIN (AFU_ORTHOLOGUE AFUA_6G11590)"/>
    <property type="match status" value="1"/>
</dbReference>
<organism evidence="2 3">
    <name type="scientific">Halohasta litorea</name>
    <dbReference type="NCBI Taxonomy" id="869891"/>
    <lineage>
        <taxon>Archaea</taxon>
        <taxon>Methanobacteriati</taxon>
        <taxon>Methanobacteriota</taxon>
        <taxon>Stenosarchaea group</taxon>
        <taxon>Halobacteria</taxon>
        <taxon>Halobacteriales</taxon>
        <taxon>Haloferacaceae</taxon>
        <taxon>Halohasta</taxon>
    </lineage>
</organism>
<keyword evidence="3" id="KW-1185">Reference proteome</keyword>
<evidence type="ECO:0000313" key="3">
    <source>
        <dbReference type="Proteomes" id="UP001597052"/>
    </source>
</evidence>
<feature type="domain" description="Carboxymuconolactone decarboxylase-like" evidence="1">
    <location>
        <begin position="39"/>
        <end position="101"/>
    </location>
</feature>
<dbReference type="InterPro" id="IPR029032">
    <property type="entry name" value="AhpD-like"/>
</dbReference>
<gene>
    <name evidence="2" type="ORF">ACFSBW_11270</name>
</gene>
<dbReference type="SUPFAM" id="SSF69118">
    <property type="entry name" value="AhpD-like"/>
    <property type="match status" value="1"/>
</dbReference>
<dbReference type="InterPro" id="IPR003779">
    <property type="entry name" value="CMD-like"/>
</dbReference>
<evidence type="ECO:0000313" key="2">
    <source>
        <dbReference type="EMBL" id="MFD1642453.1"/>
    </source>
</evidence>
<dbReference type="RefSeq" id="WP_256395181.1">
    <property type="nucleotide sequence ID" value="NZ_JANHDJ010000002.1"/>
</dbReference>